<dbReference type="EMBL" id="PTJC01000007">
    <property type="protein sequence ID" value="PPK84557.1"/>
    <property type="molecule type" value="Genomic_DNA"/>
</dbReference>
<reference evidence="1 2" key="1">
    <citation type="submission" date="2018-02" db="EMBL/GenBank/DDBJ databases">
        <title>Genomic Encyclopedia of Archaeal and Bacterial Type Strains, Phase II (KMG-II): from individual species to whole genera.</title>
        <authorList>
            <person name="Goeker M."/>
        </authorList>
    </citation>
    <scope>NUCLEOTIDE SEQUENCE [LARGE SCALE GENOMIC DNA]</scope>
    <source>
        <strain evidence="1 2">DSM 29526</strain>
    </source>
</reference>
<protein>
    <submittedName>
        <fullName evidence="1">Uncharacterized protein</fullName>
    </submittedName>
</protein>
<sequence>MANEWWGTLSIYDHREPVFLKSLILFDRLVIPLPDHPLGNQTSEELDRLHADAAYLASHEAAVIYPWKTEAFQEWQTDFLREALAVGKTDTSYDTRLLLQQRTEALRPAGTNAITAVPVYGARADYRKAYTQLTEVDDQTAMIEIAQLLSVPDGPVPLEAIVRLRERESFRSALRAFRSWQTDRLPELLGDAPVRNANLIREEFEYLLGRYEEELGNGRFDRKKIAVTTVLGLGAVVAAALGEPGVGAGLLGGTASHLFSLRQCLRPAWKAVRDRPCEAAGVIFEGNTLV</sequence>
<dbReference type="AlphaFoldDB" id="A0A2S6I0Q5"/>
<dbReference type="Proteomes" id="UP000237662">
    <property type="component" value="Unassembled WGS sequence"/>
</dbReference>
<keyword evidence="2" id="KW-1185">Reference proteome</keyword>
<dbReference type="OrthoDB" id="5189502at2"/>
<organism evidence="1 2">
    <name type="scientific">Neolewinella xylanilytica</name>
    <dbReference type="NCBI Taxonomy" id="1514080"/>
    <lineage>
        <taxon>Bacteria</taxon>
        <taxon>Pseudomonadati</taxon>
        <taxon>Bacteroidota</taxon>
        <taxon>Saprospiria</taxon>
        <taxon>Saprospirales</taxon>
        <taxon>Lewinellaceae</taxon>
        <taxon>Neolewinella</taxon>
    </lineage>
</organism>
<dbReference type="RefSeq" id="WP_104421284.1">
    <property type="nucleotide sequence ID" value="NZ_PTJC01000007.1"/>
</dbReference>
<evidence type="ECO:0000313" key="2">
    <source>
        <dbReference type="Proteomes" id="UP000237662"/>
    </source>
</evidence>
<evidence type="ECO:0000313" key="1">
    <source>
        <dbReference type="EMBL" id="PPK84557.1"/>
    </source>
</evidence>
<gene>
    <name evidence="1" type="ORF">CLV84_3719</name>
</gene>
<accession>A0A2S6I0Q5</accession>
<name>A0A2S6I0Q5_9BACT</name>
<proteinExistence type="predicted"/>
<comment type="caution">
    <text evidence="1">The sequence shown here is derived from an EMBL/GenBank/DDBJ whole genome shotgun (WGS) entry which is preliminary data.</text>
</comment>